<dbReference type="InterPro" id="IPR011009">
    <property type="entry name" value="Kinase-like_dom_sf"/>
</dbReference>
<feature type="compositionally biased region" description="Basic and acidic residues" evidence="8">
    <location>
        <begin position="375"/>
        <end position="388"/>
    </location>
</feature>
<keyword evidence="9" id="KW-0812">Transmembrane</keyword>
<dbReference type="PROSITE" id="PS50011">
    <property type="entry name" value="PROTEIN_KINASE_DOM"/>
    <property type="match status" value="1"/>
</dbReference>
<evidence type="ECO:0000256" key="1">
    <source>
        <dbReference type="ARBA" id="ARBA00012513"/>
    </source>
</evidence>
<keyword evidence="9" id="KW-1133">Transmembrane helix</keyword>
<evidence type="ECO:0000313" key="11">
    <source>
        <dbReference type="EMBL" id="GJF09731.1"/>
    </source>
</evidence>
<feature type="transmembrane region" description="Helical" evidence="9">
    <location>
        <begin position="308"/>
        <end position="329"/>
    </location>
</feature>
<dbReference type="EMBL" id="BPRH01003535">
    <property type="protein sequence ID" value="GJF09731.1"/>
    <property type="molecule type" value="Genomic_DNA"/>
</dbReference>
<protein>
    <recommendedName>
        <fullName evidence="1">non-specific serine/threonine protein kinase</fullName>
        <ecNumber evidence="1">2.7.11.1</ecNumber>
    </recommendedName>
</protein>
<dbReference type="EC" id="2.7.11.1" evidence="1"/>
<evidence type="ECO:0000256" key="6">
    <source>
        <dbReference type="ARBA" id="ARBA00022840"/>
    </source>
</evidence>
<keyword evidence="2" id="KW-0723">Serine/threonine-protein kinase</keyword>
<keyword evidence="6 7" id="KW-0067">ATP-binding</keyword>
<accession>A0ABQ4V9J6</accession>
<feature type="domain" description="Protein kinase" evidence="10">
    <location>
        <begin position="11"/>
        <end position="271"/>
    </location>
</feature>
<feature type="compositionally biased region" description="Pro residues" evidence="8">
    <location>
        <begin position="337"/>
        <end position="352"/>
    </location>
</feature>
<dbReference type="SMART" id="SM00220">
    <property type="entry name" value="S_TKc"/>
    <property type="match status" value="1"/>
</dbReference>
<evidence type="ECO:0000313" key="12">
    <source>
        <dbReference type="Proteomes" id="UP001060504"/>
    </source>
</evidence>
<feature type="region of interest" description="Disordered" evidence="8">
    <location>
        <begin position="337"/>
        <end position="388"/>
    </location>
</feature>
<evidence type="ECO:0000256" key="4">
    <source>
        <dbReference type="ARBA" id="ARBA00022741"/>
    </source>
</evidence>
<evidence type="ECO:0000256" key="9">
    <source>
        <dbReference type="SAM" id="Phobius"/>
    </source>
</evidence>
<feature type="binding site" evidence="7">
    <location>
        <position position="40"/>
    </location>
    <ligand>
        <name>ATP</name>
        <dbReference type="ChEBI" id="CHEBI:30616"/>
    </ligand>
</feature>
<evidence type="ECO:0000256" key="8">
    <source>
        <dbReference type="SAM" id="MobiDB-lite"/>
    </source>
</evidence>
<keyword evidence="4 7" id="KW-0547">Nucleotide-binding</keyword>
<reference evidence="11 12" key="1">
    <citation type="submission" date="2021-08" db="EMBL/GenBank/DDBJ databases">
        <title>Draft genome sequence of Mycolicibacterium sp. NGTWS1702 strain.</title>
        <authorList>
            <person name="Matsumoto M."/>
            <person name="Tang B.C.C."/>
            <person name="Machida Y."/>
            <person name="Matoyama H."/>
            <person name="Kishihara T."/>
            <person name="Sato S."/>
            <person name="Kondo I."/>
            <person name="Sano M."/>
            <person name="Kato G."/>
        </authorList>
    </citation>
    <scope>NUCLEOTIDE SEQUENCE [LARGE SCALE GENOMIC DNA]</scope>
    <source>
        <strain evidence="11 12">NGTWSNA01</strain>
    </source>
</reference>
<keyword evidence="3" id="KW-0808">Transferase</keyword>
<gene>
    <name evidence="11" type="ORF">NGTWS1702_33780</name>
</gene>
<dbReference type="Gene3D" id="1.10.510.10">
    <property type="entry name" value="Transferase(Phosphotransferase) domain 1"/>
    <property type="match status" value="1"/>
</dbReference>
<dbReference type="PANTHER" id="PTHR43289:SF6">
    <property type="entry name" value="SERINE_THREONINE-PROTEIN KINASE NEKL-3"/>
    <property type="match status" value="1"/>
</dbReference>
<dbReference type="Proteomes" id="UP001060504">
    <property type="component" value="Unassembled WGS sequence"/>
</dbReference>
<dbReference type="SUPFAM" id="SSF56112">
    <property type="entry name" value="Protein kinase-like (PK-like)"/>
    <property type="match status" value="1"/>
</dbReference>
<evidence type="ECO:0000259" key="10">
    <source>
        <dbReference type="PROSITE" id="PS50011"/>
    </source>
</evidence>
<organism evidence="11 12">
    <name type="scientific">Mycolicibacterium cyprinidarum</name>
    <dbReference type="NCBI Taxonomy" id="2860311"/>
    <lineage>
        <taxon>Bacteria</taxon>
        <taxon>Bacillati</taxon>
        <taxon>Actinomycetota</taxon>
        <taxon>Actinomycetes</taxon>
        <taxon>Mycobacteriales</taxon>
        <taxon>Mycobacteriaceae</taxon>
        <taxon>Mycolicibacterium</taxon>
    </lineage>
</organism>
<dbReference type="InterPro" id="IPR017441">
    <property type="entry name" value="Protein_kinase_ATP_BS"/>
</dbReference>
<evidence type="ECO:0000256" key="3">
    <source>
        <dbReference type="ARBA" id="ARBA00022679"/>
    </source>
</evidence>
<dbReference type="Gene3D" id="3.30.200.20">
    <property type="entry name" value="Phosphorylase Kinase, domain 1"/>
    <property type="match status" value="1"/>
</dbReference>
<sequence length="388" mass="40760">MDPTTLLGGRYRLGRPLGSGGMAEVRDGWDVRLHRPVAIKLLHPQFRVQAEMRKRFRDEALAAGSLNHPNIVSVFDSGEQDGVPYIVLERLPGISLADEIAAGPLSAARLRSVLDNVLSALDTAHRAGILHRDIKPGNILHGVSGDAVKLADFGISKAMDAGKYTRTGEMLGTMAYLSPERIAGAPASIADDLYALGVVGFESLTGRPRFNRDNVAALAHAIMSDRPPSVSALRPDVEPPLTAVIDRAGAADPRARFTDAASMRAALHSRTVPVRAPTKVLDTPPPHQPASLAYVPPRRTRTGRRTKILAAVGAGLFAAVATAVAVAAMNSPATPGVPLPPPSSTAPPPPILAPAVSSSPPPPEEDVDRGPNNGKGKDKDKKPKKGDG</sequence>
<evidence type="ECO:0000256" key="5">
    <source>
        <dbReference type="ARBA" id="ARBA00022777"/>
    </source>
</evidence>
<dbReference type="InterPro" id="IPR000719">
    <property type="entry name" value="Prot_kinase_dom"/>
</dbReference>
<evidence type="ECO:0000256" key="7">
    <source>
        <dbReference type="PROSITE-ProRule" id="PRU10141"/>
    </source>
</evidence>
<dbReference type="PANTHER" id="PTHR43289">
    <property type="entry name" value="MITOGEN-ACTIVATED PROTEIN KINASE KINASE KINASE 20-RELATED"/>
    <property type="match status" value="1"/>
</dbReference>
<dbReference type="Pfam" id="PF00069">
    <property type="entry name" value="Pkinase"/>
    <property type="match status" value="1"/>
</dbReference>
<dbReference type="CDD" id="cd14014">
    <property type="entry name" value="STKc_PknB_like"/>
    <property type="match status" value="1"/>
</dbReference>
<keyword evidence="12" id="KW-1185">Reference proteome</keyword>
<comment type="caution">
    <text evidence="11">The sequence shown here is derived from an EMBL/GenBank/DDBJ whole genome shotgun (WGS) entry which is preliminary data.</text>
</comment>
<evidence type="ECO:0000256" key="2">
    <source>
        <dbReference type="ARBA" id="ARBA00022527"/>
    </source>
</evidence>
<keyword evidence="5" id="KW-0418">Kinase</keyword>
<name>A0ABQ4V9J6_9MYCO</name>
<keyword evidence="9" id="KW-0472">Membrane</keyword>
<dbReference type="PROSITE" id="PS00107">
    <property type="entry name" value="PROTEIN_KINASE_ATP"/>
    <property type="match status" value="1"/>
</dbReference>
<proteinExistence type="predicted"/>